<proteinExistence type="predicted"/>
<dbReference type="AlphaFoldDB" id="A0A0F6U0T2"/>
<evidence type="ECO:0000313" key="3">
    <source>
        <dbReference type="Proteomes" id="UP000034085"/>
    </source>
</evidence>
<gene>
    <name evidence="2" type="ORF">F384_26120</name>
</gene>
<dbReference type="Pfam" id="PF13391">
    <property type="entry name" value="HNH_2"/>
    <property type="match status" value="1"/>
</dbReference>
<dbReference type="HOGENOM" id="CLU_948970_0_0_6"/>
<sequence length="293" mass="33824">MRRVLLSTQYSDHEQEITYLIRSLARRNDRVALKLFPRMFRYKAFGVVETGSGYPRRYEHHSSNDCLLAGYLRDQEEIRSSQARLALLDTEVEKENAQKYVRNKIPASRLVHFRLWFTRRFGNDTSRLMESVDIYCEEQNPVMGEQPAVLPLPRGHLPHADIRMRSPSTRREVSVRDVHVQSQFRELVEKNFGSRCAVSGKHLNGVLEAAHIEPTSVAGCYNASNGVLLSPTFHRLFDTNMMGIDPDTLQVHFASGIEFPEYEGVCIKPLIYNLDKNRLRARWLEFMVNAPAE</sequence>
<geneLocation type="plasmid" evidence="2">
    <name>unnamed</name>
</geneLocation>
<name>A0A0F6U0T2_CITAM</name>
<dbReference type="GO" id="GO:0004519">
    <property type="term" value="F:endonuclease activity"/>
    <property type="evidence" value="ECO:0007669"/>
    <property type="project" value="UniProtKB-KW"/>
</dbReference>
<organism evidence="2 3">
    <name type="scientific">Citrobacter amalonaticus Y19</name>
    <dbReference type="NCBI Taxonomy" id="1261127"/>
    <lineage>
        <taxon>Bacteria</taxon>
        <taxon>Pseudomonadati</taxon>
        <taxon>Pseudomonadota</taxon>
        <taxon>Gammaproteobacteria</taxon>
        <taxon>Enterobacterales</taxon>
        <taxon>Enterobacteriaceae</taxon>
        <taxon>Citrobacter</taxon>
    </lineage>
</organism>
<evidence type="ECO:0000313" key="2">
    <source>
        <dbReference type="EMBL" id="AKE62329.1"/>
    </source>
</evidence>
<dbReference type="KEGG" id="cama:F384_26120"/>
<reference evidence="2 3" key="1">
    <citation type="submission" date="2015-03" db="EMBL/GenBank/DDBJ databases">
        <title>Complete genome sequence of Citrobacter amalonaticus Y19.</title>
        <authorList>
            <person name="Park S."/>
        </authorList>
    </citation>
    <scope>NUCLEOTIDE SEQUENCE [LARGE SCALE GENOMIC DNA]</scope>
    <source>
        <strain evidence="2 3">Y19</strain>
        <plasmid evidence="3">Plasmid</plasmid>
    </source>
</reference>
<protein>
    <submittedName>
        <fullName evidence="2">HNH endonuclease</fullName>
    </submittedName>
</protein>
<feature type="domain" description="HNH nuclease" evidence="1">
    <location>
        <begin position="196"/>
        <end position="245"/>
    </location>
</feature>
<accession>A0A0F6U0T2</accession>
<keyword evidence="2" id="KW-0614">Plasmid</keyword>
<evidence type="ECO:0000259" key="1">
    <source>
        <dbReference type="Pfam" id="PF13391"/>
    </source>
</evidence>
<dbReference type="PATRIC" id="fig|1261127.3.peg.5413"/>
<dbReference type="Proteomes" id="UP000034085">
    <property type="component" value="Plasmid"/>
</dbReference>
<dbReference type="InterPro" id="IPR003615">
    <property type="entry name" value="HNH_nuc"/>
</dbReference>
<keyword evidence="2" id="KW-0255">Endonuclease</keyword>
<keyword evidence="2" id="KW-0378">Hydrolase</keyword>
<dbReference type="EMBL" id="CP011133">
    <property type="protein sequence ID" value="AKE62329.1"/>
    <property type="molecule type" value="Genomic_DNA"/>
</dbReference>
<keyword evidence="2" id="KW-0540">Nuclease</keyword>